<protein>
    <submittedName>
        <fullName evidence="2">Putative tellurite resistance protein B-like protein</fullName>
    </submittedName>
    <submittedName>
        <fullName evidence="1">TerB family tellurite resistance protein</fullName>
    </submittedName>
</protein>
<dbReference type="EMBL" id="JACWLN010000001">
    <property type="protein sequence ID" value="MBD1259741.1"/>
    <property type="molecule type" value="Genomic_DNA"/>
</dbReference>
<accession>A0A316DZD3</accession>
<dbReference type="OrthoDB" id="981083at2"/>
<dbReference type="Proteomes" id="UP000651837">
    <property type="component" value="Unassembled WGS sequence"/>
</dbReference>
<comment type="caution">
    <text evidence="2">The sequence shown here is derived from an EMBL/GenBank/DDBJ whole genome shotgun (WGS) entry which is preliminary data.</text>
</comment>
<dbReference type="Proteomes" id="UP000245667">
    <property type="component" value="Unassembled WGS sequence"/>
</dbReference>
<dbReference type="CDD" id="cd07177">
    <property type="entry name" value="terB_like"/>
    <property type="match status" value="1"/>
</dbReference>
<dbReference type="AlphaFoldDB" id="A0A316DZD3"/>
<dbReference type="RefSeq" id="WP_109650953.1">
    <property type="nucleotide sequence ID" value="NZ_CAJQNU010000061.1"/>
</dbReference>
<evidence type="ECO:0000313" key="2">
    <source>
        <dbReference type="EMBL" id="PWK23116.1"/>
    </source>
</evidence>
<keyword evidence="4" id="KW-1185">Reference proteome</keyword>
<reference evidence="2 3" key="1">
    <citation type="submission" date="2018-05" db="EMBL/GenBank/DDBJ databases">
        <title>Genomic Encyclopedia of Archaeal and Bacterial Type Strains, Phase II (KMG-II): from individual species to whole genera.</title>
        <authorList>
            <person name="Goeker M."/>
        </authorList>
    </citation>
    <scope>NUCLEOTIDE SEQUENCE [LARGE SCALE GENOMIC DNA]</scope>
    <source>
        <strain evidence="2 3">DSM 23514</strain>
    </source>
</reference>
<proteinExistence type="predicted"/>
<gene>
    <name evidence="1" type="ORF">HZY62_04015</name>
    <name evidence="2" type="ORF">LX92_02445</name>
</gene>
<evidence type="ECO:0000313" key="3">
    <source>
        <dbReference type="Proteomes" id="UP000245667"/>
    </source>
</evidence>
<sequence length="132" mass="14951">MSILEAYESGEHISNVAHFATMVKLANIDGPINSDEEIVLKRLAFKLDVSEEEVKAVLKYPGNYPLIPPYTLEDRIERLNDLFEIINADHIIDVQERKMIYKYAIGLGFSSEHANREIENYILCFGGGGKGY</sequence>
<organism evidence="2 3">
    <name type="scientific">Maribacter polysiphoniae</name>
    <dbReference type="NCBI Taxonomy" id="429344"/>
    <lineage>
        <taxon>Bacteria</taxon>
        <taxon>Pseudomonadati</taxon>
        <taxon>Bacteroidota</taxon>
        <taxon>Flavobacteriia</taxon>
        <taxon>Flavobacteriales</taxon>
        <taxon>Flavobacteriaceae</taxon>
        <taxon>Maribacter</taxon>
    </lineage>
</organism>
<dbReference type="Gene3D" id="1.10.3680.10">
    <property type="entry name" value="TerB-like"/>
    <property type="match status" value="1"/>
</dbReference>
<evidence type="ECO:0000313" key="1">
    <source>
        <dbReference type="EMBL" id="MBD1259741.1"/>
    </source>
</evidence>
<name>A0A316DZD3_9FLAO</name>
<evidence type="ECO:0000313" key="4">
    <source>
        <dbReference type="Proteomes" id="UP000651837"/>
    </source>
</evidence>
<dbReference type="EMBL" id="QGGQ01000005">
    <property type="protein sequence ID" value="PWK23116.1"/>
    <property type="molecule type" value="Genomic_DNA"/>
</dbReference>
<dbReference type="SUPFAM" id="SSF158682">
    <property type="entry name" value="TerB-like"/>
    <property type="match status" value="1"/>
</dbReference>
<reference evidence="1 4" key="2">
    <citation type="submission" date="2020-07" db="EMBL/GenBank/DDBJ databases">
        <title>The draft genome sequence of Maribacter polysiphoniae KCTC 22021.</title>
        <authorList>
            <person name="Mu L."/>
        </authorList>
    </citation>
    <scope>NUCLEOTIDE SEQUENCE [LARGE SCALE GENOMIC DNA]</scope>
    <source>
        <strain evidence="1 4">KCTC 22021</strain>
    </source>
</reference>
<dbReference type="InterPro" id="IPR029024">
    <property type="entry name" value="TerB-like"/>
</dbReference>